<feature type="transmembrane region" description="Helical" evidence="6">
    <location>
        <begin position="199"/>
        <end position="218"/>
    </location>
</feature>
<protein>
    <recommendedName>
        <fullName evidence="7">EamA domain-containing protein</fullName>
    </recommendedName>
</protein>
<dbReference type="SUPFAM" id="SSF103481">
    <property type="entry name" value="Multidrug resistance efflux transporter EmrE"/>
    <property type="match status" value="2"/>
</dbReference>
<organism evidence="8 9">
    <name type="scientific">Burkholderia plantarii</name>
    <dbReference type="NCBI Taxonomy" id="41899"/>
    <lineage>
        <taxon>Bacteria</taxon>
        <taxon>Pseudomonadati</taxon>
        <taxon>Pseudomonadota</taxon>
        <taxon>Betaproteobacteria</taxon>
        <taxon>Burkholderiales</taxon>
        <taxon>Burkholderiaceae</taxon>
        <taxon>Burkholderia</taxon>
    </lineage>
</organism>
<name>A0A0B6RTV7_BURPL</name>
<feature type="domain" description="EamA" evidence="7">
    <location>
        <begin position="171"/>
        <end position="304"/>
    </location>
</feature>
<keyword evidence="3 6" id="KW-0812">Transmembrane</keyword>
<proteinExistence type="inferred from homology"/>
<evidence type="ECO:0000259" key="7">
    <source>
        <dbReference type="Pfam" id="PF00892"/>
    </source>
</evidence>
<dbReference type="Pfam" id="PF00892">
    <property type="entry name" value="EamA"/>
    <property type="match status" value="2"/>
</dbReference>
<comment type="similarity">
    <text evidence="2">Belongs to the EamA transporter family.</text>
</comment>
<feature type="transmembrane region" description="Helical" evidence="6">
    <location>
        <begin position="89"/>
        <end position="111"/>
    </location>
</feature>
<gene>
    <name evidence="8" type="ORF">BGL_1c10800</name>
</gene>
<evidence type="ECO:0000256" key="2">
    <source>
        <dbReference type="ARBA" id="ARBA00007362"/>
    </source>
</evidence>
<feature type="transmembrane region" description="Helical" evidence="6">
    <location>
        <begin position="144"/>
        <end position="163"/>
    </location>
</feature>
<dbReference type="OrthoDB" id="9812547at2"/>
<dbReference type="InterPro" id="IPR000620">
    <property type="entry name" value="EamA_dom"/>
</dbReference>
<reference evidence="8 9" key="2">
    <citation type="journal article" date="2016" name="Appl. Microbiol. Biotechnol.">
        <title>Mutations improving production and secretion of extracellular lipase by Burkholderia glumae PG1.</title>
        <authorList>
            <person name="Knapp A."/>
            <person name="Voget S."/>
            <person name="Gao R."/>
            <person name="Zaburannyi N."/>
            <person name="Krysciak D."/>
            <person name="Breuer M."/>
            <person name="Hauer B."/>
            <person name="Streit W.R."/>
            <person name="Muller R."/>
            <person name="Daniel R."/>
            <person name="Jaeger K.E."/>
        </authorList>
    </citation>
    <scope>NUCLEOTIDE SEQUENCE [LARGE SCALE GENOMIC DNA]</scope>
    <source>
        <strain evidence="8 9">PG1</strain>
    </source>
</reference>
<dbReference type="InterPro" id="IPR037185">
    <property type="entry name" value="EmrE-like"/>
</dbReference>
<dbReference type="RefSeq" id="WP_042624303.1">
    <property type="nucleotide sequence ID" value="NZ_CP002580.1"/>
</dbReference>
<dbReference type="EMBL" id="CP002580">
    <property type="protein sequence ID" value="AJK45604.1"/>
    <property type="molecule type" value="Genomic_DNA"/>
</dbReference>
<evidence type="ECO:0000256" key="6">
    <source>
        <dbReference type="SAM" id="Phobius"/>
    </source>
</evidence>
<evidence type="ECO:0000256" key="3">
    <source>
        <dbReference type="ARBA" id="ARBA00022692"/>
    </source>
</evidence>
<feature type="domain" description="EamA" evidence="7">
    <location>
        <begin position="31"/>
        <end position="160"/>
    </location>
</feature>
<dbReference type="HOGENOM" id="CLU_033863_5_1_4"/>
<feature type="transmembrane region" description="Helical" evidence="6">
    <location>
        <begin position="117"/>
        <end position="137"/>
    </location>
</feature>
<dbReference type="Proteomes" id="UP000031838">
    <property type="component" value="Chromosome 1"/>
</dbReference>
<evidence type="ECO:0000313" key="9">
    <source>
        <dbReference type="Proteomes" id="UP000031838"/>
    </source>
</evidence>
<dbReference type="InterPro" id="IPR050638">
    <property type="entry name" value="AA-Vitamin_Transporters"/>
</dbReference>
<sequence>MTPFDRLLAAASRLRLRDRIRLPQSRGGRIVLALAFIYFVWGSTYLALHVALETFPPLLLSGMRNGFAGIGLFVFAMRRKPALPSFGEIRNAAIVGTMLVAASSGLIALGMRTVSSGSAAVMVATVPLFATVIAAIAGRQVSKGEWTAVGLGMVGIVILNSGGPSTPGSTLGSITVLCGGLFWAGGVHLSSRLKLPSDLFLSTALQIGLGGMASTVAALCLGERSVHPAFLPMVAFFYLMVFGTMIAYVAYGYLIRNTSPVLASSCMYVNPIVAVALGALLLGEPVTTATVVATLAILGSVGLSFICDPARKATR</sequence>
<comment type="subcellular location">
    <subcellularLocation>
        <location evidence="1">Membrane</location>
        <topology evidence="1">Multi-pass membrane protein</topology>
    </subcellularLocation>
</comment>
<reference evidence="9" key="1">
    <citation type="submission" date="2011-03" db="EMBL/GenBank/DDBJ databases">
        <authorList>
            <person name="Voget S."/>
            <person name="Streit W.R."/>
            <person name="Jaeger K.E."/>
            <person name="Daniel R."/>
        </authorList>
    </citation>
    <scope>NUCLEOTIDE SEQUENCE [LARGE SCALE GENOMIC DNA]</scope>
    <source>
        <strain evidence="9">PG1</strain>
    </source>
</reference>
<dbReference type="GO" id="GO:0016020">
    <property type="term" value="C:membrane"/>
    <property type="evidence" value="ECO:0007669"/>
    <property type="project" value="UniProtKB-SubCell"/>
</dbReference>
<evidence type="ECO:0000256" key="1">
    <source>
        <dbReference type="ARBA" id="ARBA00004141"/>
    </source>
</evidence>
<feature type="transmembrane region" description="Helical" evidence="6">
    <location>
        <begin position="58"/>
        <end position="77"/>
    </location>
</feature>
<feature type="transmembrane region" description="Helical" evidence="6">
    <location>
        <begin position="30"/>
        <end position="52"/>
    </location>
</feature>
<dbReference type="AlphaFoldDB" id="A0A0B6RTV7"/>
<dbReference type="PANTHER" id="PTHR32322:SF2">
    <property type="entry name" value="EAMA DOMAIN-CONTAINING PROTEIN"/>
    <property type="match status" value="1"/>
</dbReference>
<keyword evidence="4 6" id="KW-1133">Transmembrane helix</keyword>
<feature type="transmembrane region" description="Helical" evidence="6">
    <location>
        <begin position="230"/>
        <end position="254"/>
    </location>
</feature>
<dbReference type="PANTHER" id="PTHR32322">
    <property type="entry name" value="INNER MEMBRANE TRANSPORTER"/>
    <property type="match status" value="1"/>
</dbReference>
<accession>A0A0B6RTV7</accession>
<evidence type="ECO:0000256" key="5">
    <source>
        <dbReference type="ARBA" id="ARBA00023136"/>
    </source>
</evidence>
<dbReference type="KEGG" id="bgp:BGL_1c10800"/>
<feature type="transmembrane region" description="Helical" evidence="6">
    <location>
        <begin position="169"/>
        <end position="187"/>
    </location>
</feature>
<evidence type="ECO:0000313" key="8">
    <source>
        <dbReference type="EMBL" id="AJK45604.1"/>
    </source>
</evidence>
<keyword evidence="9" id="KW-1185">Reference proteome</keyword>
<feature type="transmembrane region" description="Helical" evidence="6">
    <location>
        <begin position="288"/>
        <end position="307"/>
    </location>
</feature>
<keyword evidence="5 6" id="KW-0472">Membrane</keyword>
<feature type="transmembrane region" description="Helical" evidence="6">
    <location>
        <begin position="261"/>
        <end position="282"/>
    </location>
</feature>
<evidence type="ECO:0000256" key="4">
    <source>
        <dbReference type="ARBA" id="ARBA00022989"/>
    </source>
</evidence>